<dbReference type="Proteomes" id="UP001054837">
    <property type="component" value="Unassembled WGS sequence"/>
</dbReference>
<dbReference type="AlphaFoldDB" id="A0AAV4V4R3"/>
<protein>
    <submittedName>
        <fullName evidence="2">Uncharacterized protein</fullName>
    </submittedName>
</protein>
<keyword evidence="3" id="KW-1185">Reference proteome</keyword>
<proteinExistence type="predicted"/>
<dbReference type="EMBL" id="BPLQ01012394">
    <property type="protein sequence ID" value="GIY65142.1"/>
    <property type="molecule type" value="Genomic_DNA"/>
</dbReference>
<feature type="region of interest" description="Disordered" evidence="1">
    <location>
        <begin position="1"/>
        <end position="21"/>
    </location>
</feature>
<organism evidence="2 3">
    <name type="scientific">Caerostris darwini</name>
    <dbReference type="NCBI Taxonomy" id="1538125"/>
    <lineage>
        <taxon>Eukaryota</taxon>
        <taxon>Metazoa</taxon>
        <taxon>Ecdysozoa</taxon>
        <taxon>Arthropoda</taxon>
        <taxon>Chelicerata</taxon>
        <taxon>Arachnida</taxon>
        <taxon>Araneae</taxon>
        <taxon>Araneomorphae</taxon>
        <taxon>Entelegynae</taxon>
        <taxon>Araneoidea</taxon>
        <taxon>Araneidae</taxon>
        <taxon>Caerostris</taxon>
    </lineage>
</organism>
<accession>A0AAV4V4R3</accession>
<gene>
    <name evidence="2" type="ORF">CDAR_233301</name>
</gene>
<evidence type="ECO:0000313" key="3">
    <source>
        <dbReference type="Proteomes" id="UP001054837"/>
    </source>
</evidence>
<comment type="caution">
    <text evidence="2">The sequence shown here is derived from an EMBL/GenBank/DDBJ whole genome shotgun (WGS) entry which is preliminary data.</text>
</comment>
<evidence type="ECO:0000256" key="1">
    <source>
        <dbReference type="SAM" id="MobiDB-lite"/>
    </source>
</evidence>
<reference evidence="2 3" key="1">
    <citation type="submission" date="2021-06" db="EMBL/GenBank/DDBJ databases">
        <title>Caerostris darwini draft genome.</title>
        <authorList>
            <person name="Kono N."/>
            <person name="Arakawa K."/>
        </authorList>
    </citation>
    <scope>NUCLEOTIDE SEQUENCE [LARGE SCALE GENOMIC DNA]</scope>
</reference>
<evidence type="ECO:0000313" key="2">
    <source>
        <dbReference type="EMBL" id="GIY65142.1"/>
    </source>
</evidence>
<name>A0AAV4V4R3_9ARAC</name>
<sequence length="91" mass="10352">MKKQTPSRSQDKRKESSYNSGVRLRCAFPPPVITSSKSILELWSNDPFNDPPSDAIIQSVNTGCWSMCDCISPCRERSYENEAKKPFNRAH</sequence>